<dbReference type="AlphaFoldDB" id="A0A316EVF4"/>
<dbReference type="Pfam" id="PF00583">
    <property type="entry name" value="Acetyltransf_1"/>
    <property type="match status" value="1"/>
</dbReference>
<dbReference type="PROSITE" id="PS51186">
    <property type="entry name" value="GNAT"/>
    <property type="match status" value="1"/>
</dbReference>
<keyword evidence="1 4" id="KW-0808">Transferase</keyword>
<evidence type="ECO:0000259" key="3">
    <source>
        <dbReference type="PROSITE" id="PS51186"/>
    </source>
</evidence>
<accession>A0A316EVF4</accession>
<dbReference type="InterPro" id="IPR000182">
    <property type="entry name" value="GNAT_dom"/>
</dbReference>
<keyword evidence="2" id="KW-0012">Acyltransferase</keyword>
<dbReference type="GO" id="GO:0016747">
    <property type="term" value="F:acyltransferase activity, transferring groups other than amino-acyl groups"/>
    <property type="evidence" value="ECO:0007669"/>
    <property type="project" value="InterPro"/>
</dbReference>
<reference evidence="4 5" key="1">
    <citation type="submission" date="2018-05" db="EMBL/GenBank/DDBJ databases">
        <title>Genomic Encyclopedia of Type Strains, Phase IV (KMG-V): Genome sequencing to study the core and pangenomes of soil and plant-associated prokaryotes.</title>
        <authorList>
            <person name="Whitman W."/>
        </authorList>
    </citation>
    <scope>NUCLEOTIDE SEQUENCE [LARGE SCALE GENOMIC DNA]</scope>
    <source>
        <strain evidence="4 5">SLV-132</strain>
    </source>
</reference>
<dbReference type="CDD" id="cd04301">
    <property type="entry name" value="NAT_SF"/>
    <property type="match status" value="1"/>
</dbReference>
<evidence type="ECO:0000313" key="4">
    <source>
        <dbReference type="EMBL" id="PWK35138.1"/>
    </source>
</evidence>
<gene>
    <name evidence="4" type="ORF">C7419_102414</name>
</gene>
<evidence type="ECO:0000256" key="2">
    <source>
        <dbReference type="ARBA" id="ARBA00023315"/>
    </source>
</evidence>
<evidence type="ECO:0000313" key="5">
    <source>
        <dbReference type="Proteomes" id="UP000245754"/>
    </source>
</evidence>
<dbReference type="InterPro" id="IPR016181">
    <property type="entry name" value="Acyl_CoA_acyltransferase"/>
</dbReference>
<evidence type="ECO:0000256" key="1">
    <source>
        <dbReference type="ARBA" id="ARBA00022679"/>
    </source>
</evidence>
<dbReference type="Proteomes" id="UP000245754">
    <property type="component" value="Unassembled WGS sequence"/>
</dbReference>
<dbReference type="PANTHER" id="PTHR43877">
    <property type="entry name" value="AMINOALKYLPHOSPHONATE N-ACETYLTRANSFERASE-RELATED-RELATED"/>
    <property type="match status" value="1"/>
</dbReference>
<organism evidence="4 5">
    <name type="scientific">Cupriavidus plantarum</name>
    <dbReference type="NCBI Taxonomy" id="942865"/>
    <lineage>
        <taxon>Bacteria</taxon>
        <taxon>Pseudomonadati</taxon>
        <taxon>Pseudomonadota</taxon>
        <taxon>Betaproteobacteria</taxon>
        <taxon>Burkholderiales</taxon>
        <taxon>Burkholderiaceae</taxon>
        <taxon>Cupriavidus</taxon>
    </lineage>
</organism>
<proteinExistence type="predicted"/>
<protein>
    <submittedName>
        <fullName evidence="4">Acetyltransferase (GNAT) family protein</fullName>
    </submittedName>
</protein>
<dbReference type="InterPro" id="IPR050832">
    <property type="entry name" value="Bact_Acetyltransf"/>
</dbReference>
<dbReference type="EMBL" id="QGGT01000002">
    <property type="protein sequence ID" value="PWK35138.1"/>
    <property type="molecule type" value="Genomic_DNA"/>
</dbReference>
<keyword evidence="5" id="KW-1185">Reference proteome</keyword>
<dbReference type="RefSeq" id="WP_109583239.1">
    <property type="nucleotide sequence ID" value="NZ_QGGT01000002.1"/>
</dbReference>
<dbReference type="Gene3D" id="3.40.630.30">
    <property type="match status" value="1"/>
</dbReference>
<name>A0A316EVF4_9BURK</name>
<sequence length="188" mass="20794">MARQDTPTNEMSLRWTVCGDRDVTVRGAEPGDVSALRRFIDGLSRESRYFRFLSGGQVGDAVVSRVLGRHDGRDIALVVTDGEEVVANAVYVVNDADEAEFAVVVADAWQGRGLGRRLIQHLQQLARAAGLRGMRGDVLSENRRMLAIVRELGFSTRRAPGDAYVQEVSLRLAAVTREAWLAHDWFQG</sequence>
<feature type="domain" description="N-acetyltransferase" evidence="3">
    <location>
        <begin position="23"/>
        <end position="175"/>
    </location>
</feature>
<comment type="caution">
    <text evidence="4">The sequence shown here is derived from an EMBL/GenBank/DDBJ whole genome shotgun (WGS) entry which is preliminary data.</text>
</comment>
<dbReference type="SUPFAM" id="SSF55729">
    <property type="entry name" value="Acyl-CoA N-acyltransferases (Nat)"/>
    <property type="match status" value="1"/>
</dbReference>